<name>C8S2E8_9RHOB</name>
<evidence type="ECO:0000313" key="3">
    <source>
        <dbReference type="EMBL" id="EEW24819.1"/>
    </source>
</evidence>
<keyword evidence="2" id="KW-0732">Signal</keyword>
<organism evidence="3 4">
    <name type="scientific">Rhodobacter ferrooxidans</name>
    <dbReference type="NCBI Taxonomy" id="371731"/>
    <lineage>
        <taxon>Bacteria</taxon>
        <taxon>Pseudomonadati</taxon>
        <taxon>Pseudomonadota</taxon>
        <taxon>Alphaproteobacteria</taxon>
        <taxon>Rhodobacterales</taxon>
        <taxon>Rhodobacter group</taxon>
        <taxon>Rhodobacter</taxon>
    </lineage>
</organism>
<feature type="signal peptide" evidence="2">
    <location>
        <begin position="1"/>
        <end position="25"/>
    </location>
</feature>
<dbReference type="EMBL" id="ACYY01000014">
    <property type="protein sequence ID" value="EEW24819.1"/>
    <property type="molecule type" value="Genomic_DNA"/>
</dbReference>
<protein>
    <submittedName>
        <fullName evidence="3">TPR repeat-containing protein</fullName>
    </submittedName>
</protein>
<dbReference type="Proteomes" id="UP000010121">
    <property type="component" value="Unassembled WGS sequence"/>
</dbReference>
<keyword evidence="4" id="KW-1185">Reference proteome</keyword>
<dbReference type="STRING" id="371731.Rsw2DRAFT_2226"/>
<keyword evidence="1" id="KW-0802">TPR repeat</keyword>
<dbReference type="RefSeq" id="WP_008030982.1">
    <property type="nucleotide sequence ID" value="NZ_ACYY01000014.1"/>
</dbReference>
<evidence type="ECO:0000313" key="4">
    <source>
        <dbReference type="Proteomes" id="UP000010121"/>
    </source>
</evidence>
<evidence type="ECO:0000256" key="2">
    <source>
        <dbReference type="SAM" id="SignalP"/>
    </source>
</evidence>
<accession>C8S2E8</accession>
<dbReference type="eggNOG" id="COG0457">
    <property type="taxonomic scope" value="Bacteria"/>
</dbReference>
<sequence>MTASLHRPFLALALAGMLAATAAPAQDAAAEAMTESPMDSGAYLAARVAGMQGDYRAAASWFTRTLLTDPTNPGLLEGAIVANIGLGEFGAAVTIARQMQKSGIVNGSADLVLLADQAKTGDFAGILAAAAEGRNLGPLLDGLVLAWAELGNGRMSEALAAFDTVAKTEGMQAFGLYHKALALASVGDFEGADDILSGRASGTLQATRRSLVAFAEVLSQLERNADAIELLTKAFEAGQDPAIDAMVARLTAGETLPFDVARNATDGIAEVFFSVAAAMQGQADPAFVLLHTRVAGELRPDHTEALLLTAGLLEEQGQHDLATETFAQVPATDPAFYVAEMGRAAALYSADKKDAAIEVLQALSRSNAQIIAVQSTLGDMLRREDRFEEAGKAYDAAIALITKPEAQHWVLYYARGICHERQKRWELAEPDLRRALELSPEQPLVMNYLGYSFVEMNQNLDEALTLIERAASLQPDSGAITDSLAWALFRLGRYDQALEPMEKASLLEPVDPVVTDHLGDVYWAVGRKLEARFQWRRALSFDPVEKDAVRIRQKLEQGLDAVLAAEGAAPLPTQTADGN</sequence>
<dbReference type="InterPro" id="IPR011990">
    <property type="entry name" value="TPR-like_helical_dom_sf"/>
</dbReference>
<evidence type="ECO:0000256" key="1">
    <source>
        <dbReference type="PROSITE-ProRule" id="PRU00339"/>
    </source>
</evidence>
<dbReference type="SMART" id="SM00028">
    <property type="entry name" value="TPR"/>
    <property type="match status" value="7"/>
</dbReference>
<feature type="repeat" description="TPR" evidence="1">
    <location>
        <begin position="409"/>
        <end position="442"/>
    </location>
</feature>
<proteinExistence type="predicted"/>
<dbReference type="Pfam" id="PF13432">
    <property type="entry name" value="TPR_16"/>
    <property type="match status" value="1"/>
</dbReference>
<dbReference type="InterPro" id="IPR019734">
    <property type="entry name" value="TPR_rpt"/>
</dbReference>
<dbReference type="OrthoDB" id="9766710at2"/>
<dbReference type="Pfam" id="PF13424">
    <property type="entry name" value="TPR_12"/>
    <property type="match status" value="1"/>
</dbReference>
<comment type="caution">
    <text evidence="3">The sequence shown here is derived from an EMBL/GenBank/DDBJ whole genome shotgun (WGS) entry which is preliminary data.</text>
</comment>
<gene>
    <name evidence="3" type="ORF">Rsw2DRAFT_2226</name>
</gene>
<dbReference type="Gene3D" id="1.25.40.10">
    <property type="entry name" value="Tetratricopeptide repeat domain"/>
    <property type="match status" value="2"/>
</dbReference>
<dbReference type="SUPFAM" id="SSF48452">
    <property type="entry name" value="TPR-like"/>
    <property type="match status" value="3"/>
</dbReference>
<dbReference type="PROSITE" id="PS50005">
    <property type="entry name" value="TPR"/>
    <property type="match status" value="1"/>
</dbReference>
<reference evidence="3 4" key="1">
    <citation type="submission" date="2009-08" db="EMBL/GenBank/DDBJ databases">
        <title>The draft genome of Rhodobacter sp. SW2.</title>
        <authorList>
            <consortium name="US DOE Joint Genome Institute (JGI-PGF)"/>
            <person name="Lucas S."/>
            <person name="Copeland A."/>
            <person name="Lapidus A."/>
            <person name="Glavina del Rio T."/>
            <person name="Tice H."/>
            <person name="Bruce D."/>
            <person name="Goodwin L."/>
            <person name="Pitluck S."/>
            <person name="Larimer F."/>
            <person name="Land M.L."/>
            <person name="Hauser L."/>
            <person name="Emerson D."/>
        </authorList>
    </citation>
    <scope>NUCLEOTIDE SEQUENCE [LARGE SCALE GENOMIC DNA]</scope>
    <source>
        <strain evidence="3 4">SW2</strain>
    </source>
</reference>
<dbReference type="PANTHER" id="PTHR12558:SF13">
    <property type="entry name" value="CELL DIVISION CYCLE PROTEIN 27 HOMOLOG"/>
    <property type="match status" value="1"/>
</dbReference>
<feature type="chain" id="PRO_5002991448" evidence="2">
    <location>
        <begin position="26"/>
        <end position="579"/>
    </location>
</feature>
<dbReference type="AlphaFoldDB" id="C8S2E8"/>
<dbReference type="PANTHER" id="PTHR12558">
    <property type="entry name" value="CELL DIVISION CYCLE 16,23,27"/>
    <property type="match status" value="1"/>
</dbReference>